<dbReference type="EMBL" id="JADDUC020000015">
    <property type="protein sequence ID" value="KAI1234484.1"/>
    <property type="molecule type" value="Genomic_DNA"/>
</dbReference>
<evidence type="ECO:0000256" key="10">
    <source>
        <dbReference type="SAM" id="Phobius"/>
    </source>
</evidence>
<dbReference type="GO" id="GO:0005789">
    <property type="term" value="C:endoplasmic reticulum membrane"/>
    <property type="evidence" value="ECO:0007669"/>
    <property type="project" value="UniProtKB-SubCell"/>
</dbReference>
<dbReference type="GO" id="GO:0005637">
    <property type="term" value="C:nuclear inner membrane"/>
    <property type="evidence" value="ECO:0007669"/>
    <property type="project" value="TreeGrafter"/>
</dbReference>
<dbReference type="Pfam" id="PF07787">
    <property type="entry name" value="TMEM43"/>
    <property type="match status" value="1"/>
</dbReference>
<evidence type="ECO:0008006" key="14">
    <source>
        <dbReference type="Google" id="ProtNLM"/>
    </source>
</evidence>
<evidence type="ECO:0000256" key="7">
    <source>
        <dbReference type="ARBA" id="ARBA00022989"/>
    </source>
</evidence>
<protein>
    <recommendedName>
        <fullName evidence="14">Transmembrane protein 43</fullName>
    </recommendedName>
</protein>
<evidence type="ECO:0000256" key="8">
    <source>
        <dbReference type="ARBA" id="ARBA00023136"/>
    </source>
</evidence>
<keyword evidence="5 10" id="KW-0812">Transmembrane</keyword>
<evidence type="ECO:0000313" key="11">
    <source>
        <dbReference type="EMBL" id="KAG0127285.1"/>
    </source>
</evidence>
<evidence type="ECO:0000313" key="13">
    <source>
        <dbReference type="Proteomes" id="UP000618051"/>
    </source>
</evidence>
<dbReference type="InterPro" id="IPR012430">
    <property type="entry name" value="TMEM43_fam"/>
</dbReference>
<reference evidence="12 13" key="2">
    <citation type="journal article" date="2021" name="J. Hered.">
        <title>Feather Gene Expression Elucidates the Developmental Basis of Plumage Iridescence in African Starlings.</title>
        <authorList>
            <person name="Rubenstein D.R."/>
            <person name="Corvelo A."/>
            <person name="MacManes M.D."/>
            <person name="Maia R."/>
            <person name="Narzisi G."/>
            <person name="Rousaki A."/>
            <person name="Vandenabeele P."/>
            <person name="Shawkey M.D."/>
            <person name="Solomon J."/>
        </authorList>
    </citation>
    <scope>NUCLEOTIDE SEQUENCE [LARGE SCALE GENOMIC DNA]</scope>
    <source>
        <strain evidence="12">SS15</strain>
    </source>
</reference>
<evidence type="ECO:0000313" key="12">
    <source>
        <dbReference type="EMBL" id="KAI1234484.1"/>
    </source>
</evidence>
<organism evidence="11">
    <name type="scientific">Lamprotornis superbus</name>
    <dbReference type="NCBI Taxonomy" id="245042"/>
    <lineage>
        <taxon>Eukaryota</taxon>
        <taxon>Metazoa</taxon>
        <taxon>Chordata</taxon>
        <taxon>Craniata</taxon>
        <taxon>Vertebrata</taxon>
        <taxon>Euteleostomi</taxon>
        <taxon>Archelosauria</taxon>
        <taxon>Archosauria</taxon>
        <taxon>Dinosauria</taxon>
        <taxon>Saurischia</taxon>
        <taxon>Theropoda</taxon>
        <taxon>Coelurosauria</taxon>
        <taxon>Aves</taxon>
        <taxon>Neognathae</taxon>
        <taxon>Neoaves</taxon>
        <taxon>Telluraves</taxon>
        <taxon>Australaves</taxon>
        <taxon>Passeriformes</taxon>
        <taxon>Sturnidae</taxon>
        <taxon>Lamprotornis</taxon>
    </lineage>
</organism>
<sequence>MLFSDTGSRKEHVKITSEPKPGFLERLSETSAGMLIGLVTFLLAFYLLFTNEGRALRTAKSLDEGLSLVVPLDSIHGISQQNEGRLVHLAGALSTSKPLFDPSYGLSIRAVKLKRKVEMYQWVEYEDSKEYEENGEIKKETRYSYGLVDKIDDFKQLSLSHLEDPHADVTRGGDYFYHSDNPRRPEVGDLRVSFFYAGLSGDDPHLGSADKVTVIARQRGDQLIPYHTKSGDVLEILYPGDLSVEWTGFLW</sequence>
<keyword evidence="7 10" id="KW-1133">Transmembrane helix</keyword>
<dbReference type="Proteomes" id="UP000618051">
    <property type="component" value="Unassembled WGS sequence"/>
</dbReference>
<keyword evidence="13" id="KW-1185">Reference proteome</keyword>
<comment type="caution">
    <text evidence="11">The sequence shown here is derived from an EMBL/GenBank/DDBJ whole genome shotgun (WGS) entry which is preliminary data.</text>
</comment>
<dbReference type="GO" id="GO:0006629">
    <property type="term" value="P:lipid metabolic process"/>
    <property type="evidence" value="ECO:0007669"/>
    <property type="project" value="TreeGrafter"/>
</dbReference>
<evidence type="ECO:0000256" key="3">
    <source>
        <dbReference type="ARBA" id="ARBA00004586"/>
    </source>
</evidence>
<comment type="subcellular location">
    <subcellularLocation>
        <location evidence="1">Endomembrane system</location>
        <topology evidence="1">Multi-pass membrane protein</topology>
    </subcellularLocation>
    <subcellularLocation>
        <location evidence="3">Endoplasmic reticulum membrane</location>
    </subcellularLocation>
    <subcellularLocation>
        <location evidence="2">Nucleus envelope</location>
    </subcellularLocation>
</comment>
<evidence type="ECO:0000256" key="5">
    <source>
        <dbReference type="ARBA" id="ARBA00022692"/>
    </source>
</evidence>
<evidence type="ECO:0000256" key="6">
    <source>
        <dbReference type="ARBA" id="ARBA00022824"/>
    </source>
</evidence>
<evidence type="ECO:0000256" key="4">
    <source>
        <dbReference type="ARBA" id="ARBA00006627"/>
    </source>
</evidence>
<dbReference type="PANTHER" id="PTHR13416:SF2">
    <property type="entry name" value="TRANSMEMBRANE PROTEIN 43"/>
    <property type="match status" value="1"/>
</dbReference>
<keyword evidence="6" id="KW-0256">Endoplasmic reticulum</keyword>
<keyword evidence="9" id="KW-0539">Nucleus</keyword>
<proteinExistence type="inferred from homology"/>
<dbReference type="OrthoDB" id="410725at2759"/>
<keyword evidence="8 10" id="KW-0472">Membrane</keyword>
<accession>A0A835TZX1</accession>
<dbReference type="PANTHER" id="PTHR13416">
    <property type="match status" value="1"/>
</dbReference>
<evidence type="ECO:0000256" key="2">
    <source>
        <dbReference type="ARBA" id="ARBA00004259"/>
    </source>
</evidence>
<dbReference type="GO" id="GO:0071763">
    <property type="term" value="P:nuclear membrane organization"/>
    <property type="evidence" value="ECO:0007669"/>
    <property type="project" value="TreeGrafter"/>
</dbReference>
<feature type="transmembrane region" description="Helical" evidence="10">
    <location>
        <begin position="31"/>
        <end position="49"/>
    </location>
</feature>
<reference evidence="11" key="1">
    <citation type="submission" date="2020-10" db="EMBL/GenBank/DDBJ databases">
        <title>Feather gene expression reveals the developmental basis of iridescence in African starlings.</title>
        <authorList>
            <person name="Rubenstein D.R."/>
        </authorList>
    </citation>
    <scope>NUCLEOTIDE SEQUENCE</scope>
    <source>
        <strain evidence="11">SS15</strain>
        <tissue evidence="11">Liver</tissue>
    </source>
</reference>
<name>A0A835TZX1_9PASS</name>
<reference evidence="12" key="3">
    <citation type="submission" date="2022-01" db="EMBL/GenBank/DDBJ databases">
        <authorList>
            <person name="Rubenstein D.R."/>
        </authorList>
    </citation>
    <scope>NUCLEOTIDE SEQUENCE</scope>
    <source>
        <strain evidence="12">SS15</strain>
        <tissue evidence="12">Liver</tissue>
    </source>
</reference>
<gene>
    <name evidence="12" type="ORF">IHE44_0003537</name>
    <name evidence="11" type="ORF">IHE44_003236</name>
</gene>
<dbReference type="EMBL" id="JADDUC010000016">
    <property type="protein sequence ID" value="KAG0127285.1"/>
    <property type="molecule type" value="Genomic_DNA"/>
</dbReference>
<comment type="similarity">
    <text evidence="4">Belongs to the TMEM43 family.</text>
</comment>
<evidence type="ECO:0000256" key="1">
    <source>
        <dbReference type="ARBA" id="ARBA00004127"/>
    </source>
</evidence>
<dbReference type="AlphaFoldDB" id="A0A835TZX1"/>
<evidence type="ECO:0000256" key="9">
    <source>
        <dbReference type="ARBA" id="ARBA00023242"/>
    </source>
</evidence>